<gene>
    <name evidence="2" type="ORF">IV494_14480</name>
</gene>
<keyword evidence="3" id="KW-1185">Reference proteome</keyword>
<feature type="compositionally biased region" description="Basic residues" evidence="1">
    <location>
        <begin position="17"/>
        <end position="28"/>
    </location>
</feature>
<dbReference type="RefSeq" id="WP_196080829.1">
    <property type="nucleotide sequence ID" value="NZ_JADPVI010000005.1"/>
</dbReference>
<feature type="region of interest" description="Disordered" evidence="1">
    <location>
        <begin position="1"/>
        <end position="34"/>
    </location>
</feature>
<feature type="compositionally biased region" description="Polar residues" evidence="1">
    <location>
        <begin position="1"/>
        <end position="13"/>
    </location>
</feature>
<organism evidence="2 3">
    <name type="scientific">Kaistella gelatinilytica</name>
    <dbReference type="NCBI Taxonomy" id="2787636"/>
    <lineage>
        <taxon>Bacteria</taxon>
        <taxon>Pseudomonadati</taxon>
        <taxon>Bacteroidota</taxon>
        <taxon>Flavobacteriia</taxon>
        <taxon>Flavobacteriales</taxon>
        <taxon>Weeksellaceae</taxon>
        <taxon>Chryseobacterium group</taxon>
        <taxon>Kaistella</taxon>
    </lineage>
</organism>
<accession>A0ABS0FFC8</accession>
<protein>
    <submittedName>
        <fullName evidence="2">Uncharacterized protein</fullName>
    </submittedName>
</protein>
<name>A0ABS0FFC8_9FLAO</name>
<dbReference type="Proteomes" id="UP000660070">
    <property type="component" value="Unassembled WGS sequence"/>
</dbReference>
<evidence type="ECO:0000313" key="3">
    <source>
        <dbReference type="Proteomes" id="UP000660070"/>
    </source>
</evidence>
<dbReference type="EMBL" id="JADPVI010000005">
    <property type="protein sequence ID" value="MBF8458387.1"/>
    <property type="molecule type" value="Genomic_DNA"/>
</dbReference>
<proteinExistence type="predicted"/>
<sequence length="117" mass="12582">MSSENGSDPTSTPSKASSHHAGHGHKGKQSGLNADFRYLNKNGKSFQGVSSSDVFDDAKNKEFFTIALKYGFNKNYATGKTYSGVNSKVGGHYDHGHIGALSIPFETVEKIDAKIVQ</sequence>
<evidence type="ECO:0000313" key="2">
    <source>
        <dbReference type="EMBL" id="MBF8458387.1"/>
    </source>
</evidence>
<evidence type="ECO:0000256" key="1">
    <source>
        <dbReference type="SAM" id="MobiDB-lite"/>
    </source>
</evidence>
<reference evidence="2 3" key="1">
    <citation type="submission" date="2020-11" db="EMBL/GenBank/DDBJ databases">
        <title>Kaistella gelatinilytica sp. nov., a flavobacterium isolated from Antarctic Soil.</title>
        <authorList>
            <person name="Li J."/>
        </authorList>
    </citation>
    <scope>NUCLEOTIDE SEQUENCE [LARGE SCALE GENOMIC DNA]</scope>
    <source>
        <strain evidence="2 3">G5-32</strain>
    </source>
</reference>
<comment type="caution">
    <text evidence="2">The sequence shown here is derived from an EMBL/GenBank/DDBJ whole genome shotgun (WGS) entry which is preliminary data.</text>
</comment>